<evidence type="ECO:0000313" key="1">
    <source>
        <dbReference type="EMBL" id="KAK1146787.1"/>
    </source>
</evidence>
<gene>
    <name evidence="1" type="ORF">N8T08_002548</name>
</gene>
<accession>A0ACC3B8Y2</accession>
<protein>
    <submittedName>
        <fullName evidence="1">Uncharacterized protein</fullName>
    </submittedName>
</protein>
<sequence>MGSPKLIFGVASFGMDFVSPDEVQEILDFLKQNKIIYIDTAGRYPPTAPGRSEELLGEAKAANQGFTIDTKILTQTTNQGGHMERSAVERSLEISLRRMGIGQFGVSNFKPDLLQKFLATCEAYGYVKPTVYQGDYSAVNRGMEKKLLPILRKHGIAYNAFR</sequence>
<evidence type="ECO:0000313" key="2">
    <source>
        <dbReference type="Proteomes" id="UP001177260"/>
    </source>
</evidence>
<dbReference type="Proteomes" id="UP001177260">
    <property type="component" value="Unassembled WGS sequence"/>
</dbReference>
<keyword evidence="2" id="KW-1185">Reference proteome</keyword>
<organism evidence="1 2">
    <name type="scientific">Aspergillus melleus</name>
    <dbReference type="NCBI Taxonomy" id="138277"/>
    <lineage>
        <taxon>Eukaryota</taxon>
        <taxon>Fungi</taxon>
        <taxon>Dikarya</taxon>
        <taxon>Ascomycota</taxon>
        <taxon>Pezizomycotina</taxon>
        <taxon>Eurotiomycetes</taxon>
        <taxon>Eurotiomycetidae</taxon>
        <taxon>Eurotiales</taxon>
        <taxon>Aspergillaceae</taxon>
        <taxon>Aspergillus</taxon>
        <taxon>Aspergillus subgen. Circumdati</taxon>
    </lineage>
</organism>
<proteinExistence type="predicted"/>
<name>A0ACC3B8Y2_9EURO</name>
<comment type="caution">
    <text evidence="1">The sequence shown here is derived from an EMBL/GenBank/DDBJ whole genome shotgun (WGS) entry which is preliminary data.</text>
</comment>
<reference evidence="1 2" key="1">
    <citation type="journal article" date="2023" name="ACS Omega">
        <title>Identification of the Neoaspergillic Acid Biosynthesis Gene Cluster by Establishing an In Vitro CRISPR-Ribonucleoprotein Genetic System in Aspergillus melleus.</title>
        <authorList>
            <person name="Yuan B."/>
            <person name="Grau M.F."/>
            <person name="Murata R.M."/>
            <person name="Torok T."/>
            <person name="Venkateswaran K."/>
            <person name="Stajich J.E."/>
            <person name="Wang C.C.C."/>
        </authorList>
    </citation>
    <scope>NUCLEOTIDE SEQUENCE [LARGE SCALE GENOMIC DNA]</scope>
    <source>
        <strain evidence="1 2">IMV 1140</strain>
    </source>
</reference>
<dbReference type="EMBL" id="JAOPJF010000015">
    <property type="protein sequence ID" value="KAK1146787.1"/>
    <property type="molecule type" value="Genomic_DNA"/>
</dbReference>